<dbReference type="EMBL" id="LRRQ01000007">
    <property type="protein sequence ID" value="OAM91836.1"/>
    <property type="molecule type" value="Genomic_DNA"/>
</dbReference>
<dbReference type="AlphaFoldDB" id="A0A178IRI1"/>
<accession>A0A178IRI1</accession>
<dbReference type="PANTHER" id="PTHR43471:SF14">
    <property type="entry name" value="ABC-2 TYPE TRANSPORT SYSTEM PERMEASE PROTEIN"/>
    <property type="match status" value="1"/>
</dbReference>
<evidence type="ECO:0000256" key="1">
    <source>
        <dbReference type="SAM" id="MobiDB-lite"/>
    </source>
</evidence>
<evidence type="ECO:0000313" key="3">
    <source>
        <dbReference type="EMBL" id="OAM90380.1"/>
    </source>
</evidence>
<dbReference type="InterPro" id="IPR021913">
    <property type="entry name" value="DUF3526"/>
</dbReference>
<dbReference type="OrthoDB" id="6314837at2"/>
<feature type="compositionally biased region" description="Basic and acidic residues" evidence="1">
    <location>
        <begin position="493"/>
        <end position="511"/>
    </location>
</feature>
<comment type="caution">
    <text evidence="4">The sequence shown here is derived from an EMBL/GenBank/DDBJ whole genome shotgun (WGS) entry which is preliminary data.</text>
</comment>
<sequence>MSSRLLKWELRHLRADLAPWLLAALLAALTLFAVANGASHAHARRALQAEAQANTVALAREARAFAARLDAGEAEVAAFRDPRNPAGFGRFYLAGYAAKPPLSAGMLTVGQDDLYPSLFKVTYRSREQSLAGVGYDNPQHQLLGRFDAAFVVVYILPLLLLALTYNLLSGERERGTLSLLLLQRSSITGVMVARGAVAGGYVLGVFLLFASAAFAWAGGFSAGGGGRFALWAVLTVAYGVFWVALALAANARGGSSAANAVALAGAWLLFTLVVPATINVVAKTLGPAPSHLEFVGAQRDAESDARNRQSELLAAYFEDHPELASPDARSAGAPDPALVADAGYREQERLLAPVRARHAERIARQQKLVDALRFLSPALLVQAAFNDLGGSGPERHRLFVAQADAYHDTLRGYIQPLVLAKKTFTDFDGAPAFAFEDEPAGAAARRTLVPLVALFAASALIALGACRGLRSSQAGHPGAQREGPEHASAAAVSRRDRDPIRNYRNEKGHAG</sequence>
<proteinExistence type="predicted"/>
<dbReference type="RefSeq" id="WP_068769692.1">
    <property type="nucleotide sequence ID" value="NZ_CP109796.1"/>
</dbReference>
<dbReference type="STRING" id="1184151.AW736_08285"/>
<gene>
    <name evidence="3" type="ORF">AW736_08285</name>
    <name evidence="4" type="ORF">AW736_26620</name>
</gene>
<keyword evidence="5" id="KW-1185">Reference proteome</keyword>
<keyword evidence="2" id="KW-0472">Membrane</keyword>
<feature type="transmembrane region" description="Helical" evidence="2">
    <location>
        <begin position="260"/>
        <end position="282"/>
    </location>
</feature>
<dbReference type="PANTHER" id="PTHR43471">
    <property type="entry name" value="ABC TRANSPORTER PERMEASE"/>
    <property type="match status" value="1"/>
</dbReference>
<keyword evidence="2" id="KW-0812">Transmembrane</keyword>
<dbReference type="EMBL" id="LRRQ01000059">
    <property type="protein sequence ID" value="OAM90380.1"/>
    <property type="molecule type" value="Genomic_DNA"/>
</dbReference>
<evidence type="ECO:0008006" key="6">
    <source>
        <dbReference type="Google" id="ProtNLM"/>
    </source>
</evidence>
<keyword evidence="2" id="KW-1133">Transmembrane helix</keyword>
<feature type="region of interest" description="Disordered" evidence="1">
    <location>
        <begin position="472"/>
        <end position="511"/>
    </location>
</feature>
<feature type="transmembrane region" description="Helical" evidence="2">
    <location>
        <begin position="189"/>
        <end position="216"/>
    </location>
</feature>
<feature type="transmembrane region" description="Helical" evidence="2">
    <location>
        <begin position="228"/>
        <end position="248"/>
    </location>
</feature>
<evidence type="ECO:0000313" key="5">
    <source>
        <dbReference type="Proteomes" id="UP000078486"/>
    </source>
</evidence>
<feature type="transmembrane region" description="Helical" evidence="2">
    <location>
        <begin position="148"/>
        <end position="168"/>
    </location>
</feature>
<evidence type="ECO:0000313" key="4">
    <source>
        <dbReference type="EMBL" id="OAM91836.1"/>
    </source>
</evidence>
<evidence type="ECO:0000256" key="2">
    <source>
        <dbReference type="SAM" id="Phobius"/>
    </source>
</evidence>
<organism evidence="4 5">
    <name type="scientific">Termitidicoccus mucosus</name>
    <dbReference type="NCBI Taxonomy" id="1184151"/>
    <lineage>
        <taxon>Bacteria</taxon>
        <taxon>Pseudomonadati</taxon>
        <taxon>Verrucomicrobiota</taxon>
        <taxon>Opitutia</taxon>
        <taxon>Opitutales</taxon>
        <taxon>Opitutaceae</taxon>
        <taxon>Termitidicoccus</taxon>
    </lineage>
</organism>
<name>A0A178IRI1_9BACT</name>
<reference evidence="4 5" key="1">
    <citation type="submission" date="2016-01" db="EMBL/GenBank/DDBJ databases">
        <title>High potential of lignocellulose degradation of a new Verrucomicrobia species.</title>
        <authorList>
            <person name="Wang Y."/>
            <person name="Shi Y."/>
            <person name="Qiu Z."/>
            <person name="Liu S."/>
            <person name="Yang H."/>
        </authorList>
    </citation>
    <scope>NUCLEOTIDE SEQUENCE [LARGE SCALE GENOMIC DNA]</scope>
    <source>
        <strain evidence="4 5">TSB47</strain>
    </source>
</reference>
<dbReference type="Proteomes" id="UP000078486">
    <property type="component" value="Unassembled WGS sequence"/>
</dbReference>
<protein>
    <recommendedName>
        <fullName evidence="6">ABC transporter permease</fullName>
    </recommendedName>
</protein>
<dbReference type="Pfam" id="PF12040">
    <property type="entry name" value="DUF3526"/>
    <property type="match status" value="1"/>
</dbReference>